<geneLocation type="plasmid" evidence="2">
    <name>patbdgp1a</name>
</geneLocation>
<dbReference type="EMBL" id="CP022700">
    <property type="protein sequence ID" value="ATJ92892.1"/>
    <property type="molecule type" value="Genomic_DNA"/>
</dbReference>
<reference evidence="1 2" key="1">
    <citation type="submission" date="2017-08" db="EMBL/GenBank/DDBJ databases">
        <title>Complete Genome Sequence of Acetobacter tropicalis Oregon-R-modENCODE STRAIN BDGP1, an acetic acid bacterium isolated from Drosophila melanogaster gut.</title>
        <authorList>
            <person name="Wan K.H."/>
            <person name="Yu C."/>
            <person name="Park S."/>
            <person name="Hammonds A.S."/>
            <person name="Booth B.W."/>
            <person name="Celniker S.E."/>
        </authorList>
    </citation>
    <scope>NUCLEOTIDE SEQUENCE [LARGE SCALE GENOMIC DNA]</scope>
    <source>
        <strain evidence="1 2">BDGP1</strain>
        <plasmid evidence="2">Plasmid patbdgp1a</plasmid>
    </source>
</reference>
<proteinExistence type="predicted"/>
<keyword evidence="1" id="KW-0614">Plasmid</keyword>
<accession>A0A291PN84</accession>
<gene>
    <name evidence="1" type="ORF">CIW82_18805</name>
</gene>
<evidence type="ECO:0000313" key="2">
    <source>
        <dbReference type="Proteomes" id="UP000220394"/>
    </source>
</evidence>
<dbReference type="KEGG" id="ato:CIW82_18805"/>
<name>A0A291PN84_9PROT</name>
<dbReference type="AlphaFoldDB" id="A0A291PN84"/>
<evidence type="ECO:0000313" key="1">
    <source>
        <dbReference type="EMBL" id="ATJ92892.1"/>
    </source>
</evidence>
<sequence length="83" mass="9205">MFETDSTTNTTTICAKTDIYAQKTGTGRIPKGSRGITNSTSRILARWFPKNHKSNLQVKTRNGGTVAVYSHNGYRRISSLHGF</sequence>
<dbReference type="Proteomes" id="UP000220394">
    <property type="component" value="Plasmid patbdgp1a"/>
</dbReference>
<organism evidence="1 2">
    <name type="scientific">Acetobacter tropicalis</name>
    <dbReference type="NCBI Taxonomy" id="104102"/>
    <lineage>
        <taxon>Bacteria</taxon>
        <taxon>Pseudomonadati</taxon>
        <taxon>Pseudomonadota</taxon>
        <taxon>Alphaproteobacteria</taxon>
        <taxon>Acetobacterales</taxon>
        <taxon>Acetobacteraceae</taxon>
        <taxon>Acetobacter</taxon>
    </lineage>
</organism>
<protein>
    <submittedName>
        <fullName evidence="1">Uncharacterized protein</fullName>
    </submittedName>
</protein>